<name>A0ABM8FZ84_9CELL</name>
<dbReference type="PANTHER" id="PTHR43427:SF6">
    <property type="entry name" value="CHLORIDE CHANNEL PROTEIN CLC-E"/>
    <property type="match status" value="1"/>
</dbReference>
<protein>
    <recommendedName>
        <fullName evidence="13">H+/Cl-antiporter ClcA</fullName>
    </recommendedName>
</protein>
<dbReference type="Proteomes" id="UP001321475">
    <property type="component" value="Chromosome"/>
</dbReference>
<keyword evidence="4 10" id="KW-1133">Transmembrane helix</keyword>
<feature type="transmembrane region" description="Helical" evidence="10">
    <location>
        <begin position="300"/>
        <end position="321"/>
    </location>
</feature>
<keyword evidence="5" id="KW-0406">Ion transport</keyword>
<gene>
    <name evidence="11" type="ORF">GCM10025865_03750</name>
</gene>
<evidence type="ECO:0000256" key="10">
    <source>
        <dbReference type="SAM" id="Phobius"/>
    </source>
</evidence>
<feature type="transmembrane region" description="Helical" evidence="10">
    <location>
        <begin position="360"/>
        <end position="387"/>
    </location>
</feature>
<evidence type="ECO:0000256" key="9">
    <source>
        <dbReference type="ARBA" id="ARBA00023303"/>
    </source>
</evidence>
<reference evidence="12" key="1">
    <citation type="journal article" date="2019" name="Int. J. Syst. Evol. Microbiol.">
        <title>The Global Catalogue of Microorganisms (GCM) 10K type strain sequencing project: providing services to taxonomists for standard genome sequencing and annotation.</title>
        <authorList>
            <consortium name="The Broad Institute Genomics Platform"/>
            <consortium name="The Broad Institute Genome Sequencing Center for Infectious Disease"/>
            <person name="Wu L."/>
            <person name="Ma J."/>
        </authorList>
    </citation>
    <scope>NUCLEOTIDE SEQUENCE [LARGE SCALE GENOMIC DNA]</scope>
    <source>
        <strain evidence="12">NBRC 108565</strain>
    </source>
</reference>
<sequence>MNTRSPLTRENTSLLLQAILVGVLAAIGATAYSSLVHAVEHVVWDAAPQAFGADDAPWWWVLLVLTSGGLAVWGAKKLPGHGGHHPLDGLAFDITPRMLTSTLLAAFASLVCGSVIGPEAPLLAIGTAIGFVLARRSTDPRARVLVISGASAALGVVMGNPLVTVLLVLEASILMPGPKSKQPMTQLIPVLAALGSGYLVRVGVDGWPGVSVPNLSAGDLGEYGSVDLVDVAVGFLVAVAAAGLVVAATRSASRVRAVADRAPLATIVGAALLVGIIAVATRALTGQDVDMVLFSGQTTLAAIPEVGAGALAVVAVAKAAGYALSMGGGFRGGAIFPGVFLGMAVGGIGAALVPGATIPGLAACGIAAGAAATLGMPLTATMLAVLLTIGSGPAVTVTAILGAVVGLLMKLWLDARRDGVLPDLPGVDEDATRRPVTD</sequence>
<accession>A0ABM8FZ84</accession>
<feature type="transmembrane region" description="Helical" evidence="10">
    <location>
        <begin position="145"/>
        <end position="169"/>
    </location>
</feature>
<evidence type="ECO:0008006" key="13">
    <source>
        <dbReference type="Google" id="ProtNLM"/>
    </source>
</evidence>
<dbReference type="InterPro" id="IPR014743">
    <property type="entry name" value="Cl-channel_core"/>
</dbReference>
<dbReference type="Gene3D" id="1.10.3080.10">
    <property type="entry name" value="Clc chloride channel"/>
    <property type="match status" value="1"/>
</dbReference>
<evidence type="ECO:0000256" key="8">
    <source>
        <dbReference type="ARBA" id="ARBA00023214"/>
    </source>
</evidence>
<feature type="transmembrane region" description="Helical" evidence="10">
    <location>
        <begin position="228"/>
        <end position="249"/>
    </location>
</feature>
<evidence type="ECO:0000256" key="3">
    <source>
        <dbReference type="ARBA" id="ARBA00022692"/>
    </source>
</evidence>
<dbReference type="InterPro" id="IPR001807">
    <property type="entry name" value="ClC"/>
</dbReference>
<dbReference type="CDD" id="cd00400">
    <property type="entry name" value="Voltage_gated_ClC"/>
    <property type="match status" value="1"/>
</dbReference>
<dbReference type="Pfam" id="PF00654">
    <property type="entry name" value="Voltage_CLC"/>
    <property type="match status" value="1"/>
</dbReference>
<feature type="transmembrane region" description="Helical" evidence="10">
    <location>
        <begin position="261"/>
        <end position="280"/>
    </location>
</feature>
<evidence type="ECO:0000256" key="7">
    <source>
        <dbReference type="ARBA" id="ARBA00023173"/>
    </source>
</evidence>
<feature type="transmembrane region" description="Helical" evidence="10">
    <location>
        <begin position="333"/>
        <end position="354"/>
    </location>
</feature>
<evidence type="ECO:0000256" key="2">
    <source>
        <dbReference type="ARBA" id="ARBA00022448"/>
    </source>
</evidence>
<evidence type="ECO:0000313" key="11">
    <source>
        <dbReference type="EMBL" id="BDZ41076.1"/>
    </source>
</evidence>
<evidence type="ECO:0000313" key="12">
    <source>
        <dbReference type="Proteomes" id="UP001321475"/>
    </source>
</evidence>
<keyword evidence="2" id="KW-0813">Transport</keyword>
<dbReference type="InterPro" id="IPR050368">
    <property type="entry name" value="ClC-type_chloride_channel"/>
</dbReference>
<proteinExistence type="predicted"/>
<feature type="transmembrane region" description="Helical" evidence="10">
    <location>
        <begin position="57"/>
        <end position="75"/>
    </location>
</feature>
<keyword evidence="9" id="KW-0407">Ion channel</keyword>
<dbReference type="RefSeq" id="WP_286218336.1">
    <property type="nucleotide sequence ID" value="NZ_AP027729.1"/>
</dbReference>
<keyword evidence="7" id="KW-0869">Chloride channel</keyword>
<organism evidence="11 12">
    <name type="scientific">Paraoerskovia sediminicola</name>
    <dbReference type="NCBI Taxonomy" id="1138587"/>
    <lineage>
        <taxon>Bacteria</taxon>
        <taxon>Bacillati</taxon>
        <taxon>Actinomycetota</taxon>
        <taxon>Actinomycetes</taxon>
        <taxon>Micrococcales</taxon>
        <taxon>Cellulomonadaceae</taxon>
        <taxon>Paraoerskovia</taxon>
    </lineage>
</organism>
<evidence type="ECO:0000256" key="4">
    <source>
        <dbReference type="ARBA" id="ARBA00022989"/>
    </source>
</evidence>
<comment type="subcellular location">
    <subcellularLocation>
        <location evidence="1">Membrane</location>
        <topology evidence="1">Multi-pass membrane protein</topology>
    </subcellularLocation>
</comment>
<dbReference type="PANTHER" id="PTHR43427">
    <property type="entry name" value="CHLORIDE CHANNEL PROTEIN CLC-E"/>
    <property type="match status" value="1"/>
</dbReference>
<feature type="transmembrane region" description="Helical" evidence="10">
    <location>
        <begin position="103"/>
        <end position="133"/>
    </location>
</feature>
<dbReference type="SUPFAM" id="SSF81340">
    <property type="entry name" value="Clc chloride channel"/>
    <property type="match status" value="1"/>
</dbReference>
<evidence type="ECO:0000256" key="6">
    <source>
        <dbReference type="ARBA" id="ARBA00023136"/>
    </source>
</evidence>
<feature type="transmembrane region" description="Helical" evidence="10">
    <location>
        <begin position="394"/>
        <end position="413"/>
    </location>
</feature>
<keyword evidence="3 10" id="KW-0812">Transmembrane</keyword>
<evidence type="ECO:0000256" key="5">
    <source>
        <dbReference type="ARBA" id="ARBA00023065"/>
    </source>
</evidence>
<evidence type="ECO:0000256" key="1">
    <source>
        <dbReference type="ARBA" id="ARBA00004141"/>
    </source>
</evidence>
<dbReference type="EMBL" id="AP027729">
    <property type="protein sequence ID" value="BDZ41076.1"/>
    <property type="molecule type" value="Genomic_DNA"/>
</dbReference>
<keyword evidence="12" id="KW-1185">Reference proteome</keyword>
<keyword evidence="6 10" id="KW-0472">Membrane</keyword>
<keyword evidence="8" id="KW-0868">Chloride</keyword>